<feature type="domain" description="UBX" evidence="7">
    <location>
        <begin position="287"/>
        <end position="370"/>
    </location>
</feature>
<dbReference type="GO" id="GO:0006986">
    <property type="term" value="P:response to unfolded protein"/>
    <property type="evidence" value="ECO:0007669"/>
    <property type="project" value="UniProtKB-KW"/>
</dbReference>
<dbReference type="Pfam" id="PF00789">
    <property type="entry name" value="UBX"/>
    <property type="match status" value="1"/>
</dbReference>
<dbReference type="Pfam" id="PF23187">
    <property type="entry name" value="UBX7_N"/>
    <property type="match status" value="1"/>
</dbReference>
<evidence type="ECO:0000256" key="2">
    <source>
        <dbReference type="ARBA" id="ARBA00023230"/>
    </source>
</evidence>
<dbReference type="PANTHER" id="PTHR46424">
    <property type="entry name" value="UBX DOMAIN-CONTAINING PROTEIN 4"/>
    <property type="match status" value="1"/>
</dbReference>
<evidence type="ECO:0000256" key="3">
    <source>
        <dbReference type="ARBA" id="ARBA00038812"/>
    </source>
</evidence>
<dbReference type="SUPFAM" id="SSF54236">
    <property type="entry name" value="Ubiquitin-like"/>
    <property type="match status" value="1"/>
</dbReference>
<feature type="compositionally biased region" description="Basic and acidic residues" evidence="6">
    <location>
        <begin position="179"/>
        <end position="197"/>
    </location>
</feature>
<comment type="subunit">
    <text evidence="3">Directly interacts with VCP. Interacts with UBQLN1. Forms a complex with VCP and UBQLN1.</text>
</comment>
<evidence type="ECO:0000259" key="7">
    <source>
        <dbReference type="PROSITE" id="PS50033"/>
    </source>
</evidence>
<dbReference type="SUPFAM" id="SSF52833">
    <property type="entry name" value="Thioredoxin-like"/>
    <property type="match status" value="1"/>
</dbReference>
<dbReference type="OrthoDB" id="2445133at2759"/>
<dbReference type="PROSITE" id="PS50033">
    <property type="entry name" value="UBX"/>
    <property type="match status" value="1"/>
</dbReference>
<reference evidence="8" key="1">
    <citation type="submission" date="2022-10" db="EMBL/GenBank/DDBJ databases">
        <title>Tapping the CABI collections for fungal endophytes: first genome assemblies for Collariella, Neodidymelliopsis, Ascochyta clinopodiicola, Didymella pomorum, Didymosphaeria variabile, Neocosmospora piperis and Neocucurbitaria cava.</title>
        <authorList>
            <person name="Hill R."/>
        </authorList>
    </citation>
    <scope>NUCLEOTIDE SEQUENCE</scope>
    <source>
        <strain evidence="8">IMI 355082</strain>
    </source>
</reference>
<feature type="compositionally biased region" description="Basic and acidic residues" evidence="6">
    <location>
        <begin position="481"/>
        <end position="491"/>
    </location>
</feature>
<keyword evidence="2" id="KW-0834">Unfolded protein response</keyword>
<feature type="compositionally biased region" description="Low complexity" evidence="6">
    <location>
        <begin position="274"/>
        <end position="285"/>
    </location>
</feature>
<dbReference type="Gene3D" id="3.40.30.10">
    <property type="entry name" value="Glutaredoxin"/>
    <property type="match status" value="1"/>
</dbReference>
<name>A0A9W8YLF9_9PEZI</name>
<dbReference type="Gene3D" id="3.10.20.90">
    <property type="entry name" value="Phosphatidylinositol 3-kinase Catalytic Subunit, Chain A, domain 1"/>
    <property type="match status" value="1"/>
</dbReference>
<evidence type="ECO:0000256" key="6">
    <source>
        <dbReference type="SAM" id="MobiDB-lite"/>
    </source>
</evidence>
<dbReference type="Proteomes" id="UP001140453">
    <property type="component" value="Unassembled WGS sequence"/>
</dbReference>
<dbReference type="GO" id="GO:0005789">
    <property type="term" value="C:endoplasmic reticulum membrane"/>
    <property type="evidence" value="ECO:0007669"/>
    <property type="project" value="UniProtKB-SubCell"/>
</dbReference>
<dbReference type="SMART" id="SM00166">
    <property type="entry name" value="UBX"/>
    <property type="match status" value="1"/>
</dbReference>
<feature type="region of interest" description="Disordered" evidence="6">
    <location>
        <begin position="246"/>
        <end position="289"/>
    </location>
</feature>
<dbReference type="GO" id="GO:0036503">
    <property type="term" value="P:ERAD pathway"/>
    <property type="evidence" value="ECO:0007669"/>
    <property type="project" value="TreeGrafter"/>
</dbReference>
<comment type="caution">
    <text evidence="8">The sequence shown here is derived from an EMBL/GenBank/DDBJ whole genome shotgun (WGS) entry which is preliminary data.</text>
</comment>
<dbReference type="InterPro" id="IPR036249">
    <property type="entry name" value="Thioredoxin-like_sf"/>
</dbReference>
<feature type="region of interest" description="Disordered" evidence="6">
    <location>
        <begin position="424"/>
        <end position="491"/>
    </location>
</feature>
<comment type="subcellular location">
    <subcellularLocation>
        <location evidence="1">Endoplasmic reticulum membrane</location>
        <topology evidence="1">Peripheral membrane protein</topology>
    </subcellularLocation>
</comment>
<feature type="compositionally biased region" description="Polar residues" evidence="6">
    <location>
        <begin position="130"/>
        <end position="150"/>
    </location>
</feature>
<feature type="compositionally biased region" description="Polar residues" evidence="6">
    <location>
        <begin position="424"/>
        <end position="437"/>
    </location>
</feature>
<protein>
    <recommendedName>
        <fullName evidence="4">UBX domain-containing protein 2</fullName>
    </recommendedName>
</protein>
<evidence type="ECO:0000256" key="4">
    <source>
        <dbReference type="ARBA" id="ARBA00041575"/>
    </source>
</evidence>
<comment type="function">
    <text evidence="5">Involved in endoplasmic reticulum-associated protein degradation (ERAD). Acts as a platform to recruit both UBQLN1 and VCP to the ER during ERAD.</text>
</comment>
<feature type="compositionally biased region" description="Low complexity" evidence="6">
    <location>
        <begin position="151"/>
        <end position="165"/>
    </location>
</feature>
<sequence length="491" mass="53380">MVFFTGTLQEGISTALQQSKLVVCFVTDDKEESKLWESQYLTDNTVAPLLEKDAVVLRLEAGSEEAGYLAAIFPLPKTPTVVIIRGGQLKEYVSAGTSKEDFLSRVSKAFSDQTESLEPPTGASAAPVTQRETSLPASTAPSNTTHNSPPAQTTASGQTQASSSSEQPQGPTQAQLLAEAERRRQIARKEREEIEKERRRKEKGKMPASQDPKQDDAVKKASQQLAERQRKAREDRARVLKLIEDDKAERRARSQRQRAERQASANDDAKSETAPEALAAPSSSAARRHDQCAIQVRLFDGSTIRTRFPAKATISQEVRKWIDESRTDGKEPYTFKIILNPMPNKAIDHATEEDQTLEELGLAPSSTLVLTPVDRYSSAYTNMNAGLTNPVSRLVTAVLAIVVNILGGITGALGGLGHVGTTASSTGEGNSVGASQNDRSEAHGQAAASGRDGSGRIKGFQNPDDVKRDHQLYNGNSLNFEPRKDEEDKDK</sequence>
<gene>
    <name evidence="8" type="ORF">N0V93_009644</name>
</gene>
<dbReference type="PANTHER" id="PTHR46424:SF1">
    <property type="entry name" value="UBX DOMAIN-CONTAINING PROTEIN 4"/>
    <property type="match status" value="1"/>
</dbReference>
<dbReference type="InterPro" id="IPR001012">
    <property type="entry name" value="UBX_dom"/>
</dbReference>
<evidence type="ECO:0000256" key="1">
    <source>
        <dbReference type="ARBA" id="ARBA00004406"/>
    </source>
</evidence>
<proteinExistence type="predicted"/>
<feature type="compositionally biased region" description="Basic and acidic residues" evidence="6">
    <location>
        <begin position="246"/>
        <end position="273"/>
    </location>
</feature>
<dbReference type="InterPro" id="IPR029071">
    <property type="entry name" value="Ubiquitin-like_domsf"/>
</dbReference>
<evidence type="ECO:0000313" key="8">
    <source>
        <dbReference type="EMBL" id="KAJ4386746.1"/>
    </source>
</evidence>
<keyword evidence="9" id="KW-1185">Reference proteome</keyword>
<organism evidence="8 9">
    <name type="scientific">Gnomoniopsis smithogilvyi</name>
    <dbReference type="NCBI Taxonomy" id="1191159"/>
    <lineage>
        <taxon>Eukaryota</taxon>
        <taxon>Fungi</taxon>
        <taxon>Dikarya</taxon>
        <taxon>Ascomycota</taxon>
        <taxon>Pezizomycotina</taxon>
        <taxon>Sordariomycetes</taxon>
        <taxon>Sordariomycetidae</taxon>
        <taxon>Diaporthales</taxon>
        <taxon>Gnomoniaceae</taxon>
        <taxon>Gnomoniopsis</taxon>
    </lineage>
</organism>
<accession>A0A9W8YLF9</accession>
<evidence type="ECO:0000256" key="5">
    <source>
        <dbReference type="ARBA" id="ARBA00046062"/>
    </source>
</evidence>
<feature type="compositionally biased region" description="Polar residues" evidence="6">
    <location>
        <begin position="166"/>
        <end position="175"/>
    </location>
</feature>
<dbReference type="AlphaFoldDB" id="A0A9W8YLF9"/>
<dbReference type="EMBL" id="JAPEVB010000006">
    <property type="protein sequence ID" value="KAJ4386746.1"/>
    <property type="molecule type" value="Genomic_DNA"/>
</dbReference>
<evidence type="ECO:0000313" key="9">
    <source>
        <dbReference type="Proteomes" id="UP001140453"/>
    </source>
</evidence>
<feature type="region of interest" description="Disordered" evidence="6">
    <location>
        <begin position="110"/>
        <end position="234"/>
    </location>
</feature>